<dbReference type="Gene3D" id="3.40.50.720">
    <property type="entry name" value="NAD(P)-binding Rossmann-like Domain"/>
    <property type="match status" value="1"/>
</dbReference>
<dbReference type="EC" id="4.2.1.46" evidence="4 7"/>
<dbReference type="EMBL" id="MHKO01000020">
    <property type="protein sequence ID" value="OGY92495.1"/>
    <property type="molecule type" value="Genomic_DNA"/>
</dbReference>
<dbReference type="PANTHER" id="PTHR43000">
    <property type="entry name" value="DTDP-D-GLUCOSE 4,6-DEHYDRATASE-RELATED"/>
    <property type="match status" value="1"/>
</dbReference>
<evidence type="ECO:0000256" key="1">
    <source>
        <dbReference type="ARBA" id="ARBA00001539"/>
    </source>
</evidence>
<dbReference type="FunFam" id="3.40.50.720:FF:000304">
    <property type="entry name" value="UDP-glucose 4,6-dehydratase"/>
    <property type="match status" value="1"/>
</dbReference>
<dbReference type="AlphaFoldDB" id="A0A1G2BTM0"/>
<keyword evidence="6 7" id="KW-0456">Lyase</keyword>
<keyword evidence="5" id="KW-0520">NAD</keyword>
<reference evidence="9 10" key="1">
    <citation type="journal article" date="2016" name="Nat. Commun.">
        <title>Thousands of microbial genomes shed light on interconnected biogeochemical processes in an aquifer system.</title>
        <authorList>
            <person name="Anantharaman K."/>
            <person name="Brown C.T."/>
            <person name="Hug L.A."/>
            <person name="Sharon I."/>
            <person name="Castelle C.J."/>
            <person name="Probst A.J."/>
            <person name="Thomas B.C."/>
            <person name="Singh A."/>
            <person name="Wilkins M.J."/>
            <person name="Karaoz U."/>
            <person name="Brodie E.L."/>
            <person name="Williams K.H."/>
            <person name="Hubbard S.S."/>
            <person name="Banfield J.F."/>
        </authorList>
    </citation>
    <scope>NUCLEOTIDE SEQUENCE [LARGE SCALE GENOMIC DNA]</scope>
</reference>
<dbReference type="GO" id="GO:0009225">
    <property type="term" value="P:nucleotide-sugar metabolic process"/>
    <property type="evidence" value="ECO:0007669"/>
    <property type="project" value="InterPro"/>
</dbReference>
<gene>
    <name evidence="9" type="ORF">A3H70_04600</name>
</gene>
<dbReference type="Proteomes" id="UP000178109">
    <property type="component" value="Unassembled WGS sequence"/>
</dbReference>
<evidence type="ECO:0000259" key="8">
    <source>
        <dbReference type="Pfam" id="PF16363"/>
    </source>
</evidence>
<dbReference type="Pfam" id="PF16363">
    <property type="entry name" value="GDP_Man_Dehyd"/>
    <property type="match status" value="1"/>
</dbReference>
<evidence type="ECO:0000256" key="3">
    <source>
        <dbReference type="ARBA" id="ARBA00008178"/>
    </source>
</evidence>
<comment type="cofactor">
    <cofactor evidence="2 7">
        <name>NAD(+)</name>
        <dbReference type="ChEBI" id="CHEBI:57540"/>
    </cofactor>
</comment>
<dbReference type="GO" id="GO:0008460">
    <property type="term" value="F:dTDP-glucose 4,6-dehydratase activity"/>
    <property type="evidence" value="ECO:0007669"/>
    <property type="project" value="UniProtKB-EC"/>
</dbReference>
<sequence length="347" mass="39000">MKILVTGGAGFIGSNFIRYILKKYPDDSVVNFDKLTYAGNLENLKDIENDKRYQFIQGDVCDYDGLCRAAEGVDAIIHFAAESHVDRSIHSSHEFLQTNVFGTQNVIDVVRELLPPPSPLLGKGGGVRFVHVSTDEVYGDIESPKKSKNGDAFKPSSPYSASKAASEVMVLAAIRTHGVPAMITRCTNNYGPFQFPEKLVPLFISNAIEGQPLPLYDGGAQIRDWLYVEDHCRAVDLVLRQGKVGEAYDIAAENEPEVINRQITEIILTTLGKNKDLVEEVAGLRPGHDQRYAVDSSKIRKELGWKPQVSLEEGLKQTIKWYQDNQDWWRRVKSGEYRQYYQSHYGN</sequence>
<dbReference type="SUPFAM" id="SSF51735">
    <property type="entry name" value="NAD(P)-binding Rossmann-fold domains"/>
    <property type="match status" value="1"/>
</dbReference>
<protein>
    <recommendedName>
        <fullName evidence="4 7">dTDP-glucose 4,6-dehydratase</fullName>
        <ecNumber evidence="4 7">4.2.1.46</ecNumber>
    </recommendedName>
</protein>
<evidence type="ECO:0000256" key="2">
    <source>
        <dbReference type="ARBA" id="ARBA00001911"/>
    </source>
</evidence>
<accession>A0A1G2BTM0</accession>
<dbReference type="InterPro" id="IPR005888">
    <property type="entry name" value="dTDP_Gluc_deHydtase"/>
</dbReference>
<dbReference type="STRING" id="1798553.A3H70_04600"/>
<dbReference type="InterPro" id="IPR016040">
    <property type="entry name" value="NAD(P)-bd_dom"/>
</dbReference>
<dbReference type="InterPro" id="IPR036291">
    <property type="entry name" value="NAD(P)-bd_dom_sf"/>
</dbReference>
<evidence type="ECO:0000313" key="9">
    <source>
        <dbReference type="EMBL" id="OGY92495.1"/>
    </source>
</evidence>
<comment type="caution">
    <text evidence="9">The sequence shown here is derived from an EMBL/GenBank/DDBJ whole genome shotgun (WGS) entry which is preliminary data.</text>
</comment>
<evidence type="ECO:0000256" key="6">
    <source>
        <dbReference type="ARBA" id="ARBA00023239"/>
    </source>
</evidence>
<evidence type="ECO:0000256" key="7">
    <source>
        <dbReference type="RuleBase" id="RU004473"/>
    </source>
</evidence>
<evidence type="ECO:0000256" key="4">
    <source>
        <dbReference type="ARBA" id="ARBA00011990"/>
    </source>
</evidence>
<dbReference type="NCBIfam" id="TIGR01181">
    <property type="entry name" value="dTDP_gluc_dehyt"/>
    <property type="match status" value="1"/>
</dbReference>
<dbReference type="Gene3D" id="3.90.25.10">
    <property type="entry name" value="UDP-galactose 4-epimerase, domain 1"/>
    <property type="match status" value="1"/>
</dbReference>
<name>A0A1G2BTM0_9BACT</name>
<comment type="catalytic activity">
    <reaction evidence="1 7">
        <text>dTDP-alpha-D-glucose = dTDP-4-dehydro-6-deoxy-alpha-D-glucose + H2O</text>
        <dbReference type="Rhea" id="RHEA:17221"/>
        <dbReference type="ChEBI" id="CHEBI:15377"/>
        <dbReference type="ChEBI" id="CHEBI:57477"/>
        <dbReference type="ChEBI" id="CHEBI:57649"/>
        <dbReference type="EC" id="4.2.1.46"/>
    </reaction>
</comment>
<dbReference type="CDD" id="cd05246">
    <property type="entry name" value="dTDP_GD_SDR_e"/>
    <property type="match status" value="1"/>
</dbReference>
<proteinExistence type="inferred from homology"/>
<comment type="similarity">
    <text evidence="3 7">Belongs to the NAD(P)-dependent epimerase/dehydratase family. dTDP-glucose dehydratase subfamily.</text>
</comment>
<organism evidence="9 10">
    <name type="scientific">Candidatus Komeilibacteria bacterium RIFCSPLOWO2_02_FULL_48_11</name>
    <dbReference type="NCBI Taxonomy" id="1798553"/>
    <lineage>
        <taxon>Bacteria</taxon>
        <taxon>Candidatus Komeiliibacteriota</taxon>
    </lineage>
</organism>
<evidence type="ECO:0000256" key="5">
    <source>
        <dbReference type="ARBA" id="ARBA00023027"/>
    </source>
</evidence>
<feature type="domain" description="NAD(P)-binding" evidence="8">
    <location>
        <begin position="4"/>
        <end position="318"/>
    </location>
</feature>
<evidence type="ECO:0000313" key="10">
    <source>
        <dbReference type="Proteomes" id="UP000178109"/>
    </source>
</evidence>